<dbReference type="AlphaFoldDB" id="A0A0U5F329"/>
<reference evidence="2" key="1">
    <citation type="submission" date="2014-09" db="EMBL/GenBank/DDBJ databases">
        <authorList>
            <person name="Magalhaes I.L.F."/>
            <person name="Oliveira U."/>
            <person name="Santos F.R."/>
            <person name="Vidigal T.H.D.A."/>
            <person name="Brescovit A.D."/>
            <person name="Santos A.J."/>
        </authorList>
    </citation>
    <scope>NUCLEOTIDE SEQUENCE</scope>
    <source>
        <strain evidence="2">LMG 23848T</strain>
    </source>
</reference>
<dbReference type="InterPro" id="IPR028087">
    <property type="entry name" value="Tad_N"/>
</dbReference>
<evidence type="ECO:0000313" key="4">
    <source>
        <dbReference type="Proteomes" id="UP000068250"/>
    </source>
</evidence>
<accession>A0A0U5F329</accession>
<proteinExistence type="predicted"/>
<keyword evidence="5" id="KW-1185">Reference proteome</keyword>
<feature type="domain" description="Putative Flp pilus-assembly TadG-like N-terminal" evidence="1">
    <location>
        <begin position="9"/>
        <end position="51"/>
    </location>
</feature>
<dbReference type="PATRIC" id="fig|431306.5.peg.592"/>
<evidence type="ECO:0000313" key="5">
    <source>
        <dbReference type="Proteomes" id="UP000657200"/>
    </source>
</evidence>
<evidence type="ECO:0000313" key="2">
    <source>
        <dbReference type="EMBL" id="CEF54156.1"/>
    </source>
</evidence>
<dbReference type="Proteomes" id="UP000068250">
    <property type="component" value="Chromosome I"/>
</dbReference>
<sequence>MTRRMDSKGVIAVIAAFAIPTLLLLVCGAVDLTRIYIVKQRAQAGVDAAALVIGSEGSADEPAKGQADAEKIFWSNFNPSGTSQTSGVLNSSVVTMNVGDYNSSTKQVPVTVTVSVPLIFSMLQKSGATTITAVGYATFDQQTGSGRGWMALLCYKTSDASPPTQCQANYPSYAALQVVPSSTDPVIVDGPVCYSDKSYSGELGTACLSTSSIVNQSSLTLSTNATLTAQSTDTNGNSCSNCDSVQLDGGFTVKAGTTTITGMNVDNHGSTSVTNSTLTVENSGTYHSSGALTFSNAAFNGLSNEVTKVDSQTTLTNSTLALDNGQYCDNGITATNATISATNGGSLGCSSNPQSSPWSIQNGSKMLLSSGASLYIRGGSNFTVDASSFDINDSLVNIGVNAGVNLNVNDQSTLTIENNSTLYVYNYLVIQGGSSFTSSASTISASGLTLSNSGTLNLGNSTSFTVTGQTNTAISSALNISGASSATISGYAPISSGAVITVTGSNSSLVFNGQTPISNTTINVTNGASVTFNNAQSMSNVVLNVSGGGSATFKNVNGYTVSGITGTVNGSQSAINFAVSSQKGSLNTNITSQNGGVLSITYP</sequence>
<dbReference type="EMBL" id="WOTE01000006">
    <property type="protein sequence ID" value="NHO40108.1"/>
    <property type="molecule type" value="Genomic_DNA"/>
</dbReference>
<protein>
    <submittedName>
        <fullName evidence="3">Pilus assembly protein</fullName>
    </submittedName>
</protein>
<evidence type="ECO:0000313" key="3">
    <source>
        <dbReference type="EMBL" id="NHO40108.1"/>
    </source>
</evidence>
<dbReference type="EMBL" id="LN609302">
    <property type="protein sequence ID" value="CEF54156.1"/>
    <property type="molecule type" value="Genomic_DNA"/>
</dbReference>
<reference evidence="4" key="2">
    <citation type="submission" date="2014-09" db="EMBL/GenBank/DDBJ databases">
        <authorList>
            <person name="Illeghems K.G."/>
        </authorList>
    </citation>
    <scope>NUCLEOTIDE SEQUENCE [LARGE SCALE GENOMIC DNA]</scope>
    <source>
        <strain evidence="4">LMG 23848T</strain>
    </source>
</reference>
<dbReference type="Proteomes" id="UP000657200">
    <property type="component" value="Unassembled WGS sequence"/>
</dbReference>
<evidence type="ECO:0000259" key="1">
    <source>
        <dbReference type="Pfam" id="PF13400"/>
    </source>
</evidence>
<dbReference type="Pfam" id="PF13400">
    <property type="entry name" value="Tad"/>
    <property type="match status" value="1"/>
</dbReference>
<dbReference type="STRING" id="431306.AGA_615"/>
<dbReference type="RefSeq" id="WP_083503515.1">
    <property type="nucleotide sequence ID" value="NZ_LN609302.1"/>
</dbReference>
<reference evidence="3 5" key="3">
    <citation type="journal article" date="2020" name="Int. J. Syst. Evol. Microbiol.">
        <title>Novel acetic acid bacteria from cider fermentations: Acetobacter conturbans sp. nov. and Acetobacter fallax sp. nov.</title>
        <authorList>
            <person name="Sombolestani A.S."/>
            <person name="Cleenwerck I."/>
            <person name="Cnockaert M."/>
            <person name="Borremans W."/>
            <person name="Wieme A.D."/>
            <person name="De Vuyst L."/>
            <person name="Vandamme P."/>
        </authorList>
    </citation>
    <scope>NUCLEOTIDE SEQUENCE [LARGE SCALE GENOMIC DNA]</scope>
    <source>
        <strain evidence="3 5">LMG 23848</strain>
    </source>
</reference>
<name>A0A0U5F329_9PROT</name>
<gene>
    <name evidence="2" type="ORF">AGA_615</name>
    <name evidence="3" type="ORF">GOB80_10550</name>
</gene>
<dbReference type="OrthoDB" id="7225644at2"/>
<organism evidence="2 4">
    <name type="scientific">Acetobacter ghanensis</name>
    <dbReference type="NCBI Taxonomy" id="431306"/>
    <lineage>
        <taxon>Bacteria</taxon>
        <taxon>Pseudomonadati</taxon>
        <taxon>Pseudomonadota</taxon>
        <taxon>Alphaproteobacteria</taxon>
        <taxon>Acetobacterales</taxon>
        <taxon>Acetobacteraceae</taxon>
        <taxon>Acetobacter</taxon>
    </lineage>
</organism>